<evidence type="ECO:0000256" key="1">
    <source>
        <dbReference type="ARBA" id="ARBA00023117"/>
    </source>
</evidence>
<feature type="domain" description="Bromo" evidence="4">
    <location>
        <begin position="23"/>
        <end position="78"/>
    </location>
</feature>
<evidence type="ECO:0000256" key="2">
    <source>
        <dbReference type="PROSITE-ProRule" id="PRU00035"/>
    </source>
</evidence>
<dbReference type="PROSITE" id="PS50014">
    <property type="entry name" value="BROMODOMAIN_2"/>
    <property type="match status" value="1"/>
</dbReference>
<name>A0A7J7HCA0_CAMSI</name>
<protein>
    <recommendedName>
        <fullName evidence="4">Bromo domain-containing protein</fullName>
    </recommendedName>
</protein>
<feature type="transmembrane region" description="Helical" evidence="3">
    <location>
        <begin position="113"/>
        <end position="131"/>
    </location>
</feature>
<keyword evidence="3" id="KW-1133">Transmembrane helix</keyword>
<organism evidence="5 6">
    <name type="scientific">Camellia sinensis</name>
    <name type="common">Tea plant</name>
    <name type="synonym">Thea sinensis</name>
    <dbReference type="NCBI Taxonomy" id="4442"/>
    <lineage>
        <taxon>Eukaryota</taxon>
        <taxon>Viridiplantae</taxon>
        <taxon>Streptophyta</taxon>
        <taxon>Embryophyta</taxon>
        <taxon>Tracheophyta</taxon>
        <taxon>Spermatophyta</taxon>
        <taxon>Magnoliopsida</taxon>
        <taxon>eudicotyledons</taxon>
        <taxon>Gunneridae</taxon>
        <taxon>Pentapetalae</taxon>
        <taxon>asterids</taxon>
        <taxon>Ericales</taxon>
        <taxon>Theaceae</taxon>
        <taxon>Camellia</taxon>
    </lineage>
</organism>
<keyword evidence="6" id="KW-1185">Reference proteome</keyword>
<dbReference type="SUPFAM" id="SSF47370">
    <property type="entry name" value="Bromodomain"/>
    <property type="match status" value="1"/>
</dbReference>
<gene>
    <name evidence="5" type="ORF">HYC85_012218</name>
</gene>
<dbReference type="InterPro" id="IPR036427">
    <property type="entry name" value="Bromodomain-like_sf"/>
</dbReference>
<keyword evidence="3" id="KW-0472">Membrane</keyword>
<dbReference type="Pfam" id="PF00439">
    <property type="entry name" value="Bromodomain"/>
    <property type="match status" value="1"/>
</dbReference>
<evidence type="ECO:0000256" key="3">
    <source>
        <dbReference type="SAM" id="Phobius"/>
    </source>
</evidence>
<evidence type="ECO:0000313" key="5">
    <source>
        <dbReference type="EMBL" id="KAF5950225.1"/>
    </source>
</evidence>
<dbReference type="Proteomes" id="UP000593564">
    <property type="component" value="Unassembled WGS sequence"/>
</dbReference>
<dbReference type="EMBL" id="JACBKZ010000005">
    <property type="protein sequence ID" value="KAF5950225.1"/>
    <property type="molecule type" value="Genomic_DNA"/>
</dbReference>
<comment type="caution">
    <text evidence="5">The sequence shown here is derived from an EMBL/GenBank/DDBJ whole genome shotgun (WGS) entry which is preliminary data.</text>
</comment>
<dbReference type="AlphaFoldDB" id="A0A7J7HCA0"/>
<reference evidence="6" key="1">
    <citation type="journal article" date="2020" name="Nat. Commun.">
        <title>Genome assembly of wild tea tree DASZ reveals pedigree and selection history of tea varieties.</title>
        <authorList>
            <person name="Zhang W."/>
            <person name="Zhang Y."/>
            <person name="Qiu H."/>
            <person name="Guo Y."/>
            <person name="Wan H."/>
            <person name="Zhang X."/>
            <person name="Scossa F."/>
            <person name="Alseekh S."/>
            <person name="Zhang Q."/>
            <person name="Wang P."/>
            <person name="Xu L."/>
            <person name="Schmidt M.H."/>
            <person name="Jia X."/>
            <person name="Li D."/>
            <person name="Zhu A."/>
            <person name="Guo F."/>
            <person name="Chen W."/>
            <person name="Ni D."/>
            <person name="Usadel B."/>
            <person name="Fernie A.R."/>
            <person name="Wen W."/>
        </authorList>
    </citation>
    <scope>NUCLEOTIDE SEQUENCE [LARGE SCALE GENOMIC DNA]</scope>
    <source>
        <strain evidence="6">cv. G240</strain>
    </source>
</reference>
<evidence type="ECO:0000313" key="6">
    <source>
        <dbReference type="Proteomes" id="UP000593564"/>
    </source>
</evidence>
<keyword evidence="3" id="KW-0812">Transmembrane</keyword>
<reference evidence="5 6" key="2">
    <citation type="submission" date="2020-07" db="EMBL/GenBank/DDBJ databases">
        <title>Genome assembly of wild tea tree DASZ reveals pedigree and selection history of tea varieties.</title>
        <authorList>
            <person name="Zhang W."/>
        </authorList>
    </citation>
    <scope>NUCLEOTIDE SEQUENCE [LARGE SCALE GENOMIC DNA]</scope>
    <source>
        <strain evidence="6">cv. G240</strain>
        <tissue evidence="5">Leaf</tissue>
    </source>
</reference>
<keyword evidence="1 2" id="KW-0103">Bromodomain</keyword>
<sequence>MIDIPVNSETASTAVVCSTWGLFLESDSISMAASIIQLPDYHEIIERPMDSRTVRKKLEEGRFVEGVVDTIERDLNLLAQYILRMVDGYLFCMCKSLYLYFGNENFFYNIKFIIFKFSFFFFFYLFIYLSIH</sequence>
<dbReference type="Gene3D" id="1.20.920.10">
    <property type="entry name" value="Bromodomain-like"/>
    <property type="match status" value="1"/>
</dbReference>
<evidence type="ECO:0000259" key="4">
    <source>
        <dbReference type="PROSITE" id="PS50014"/>
    </source>
</evidence>
<proteinExistence type="predicted"/>
<dbReference type="InterPro" id="IPR001487">
    <property type="entry name" value="Bromodomain"/>
</dbReference>
<accession>A0A7J7HCA0</accession>